<keyword evidence="1" id="KW-0677">Repeat</keyword>
<dbReference type="SMART" id="SM00248">
    <property type="entry name" value="ANK"/>
    <property type="match status" value="5"/>
</dbReference>
<dbReference type="InterPro" id="IPR002110">
    <property type="entry name" value="Ankyrin_rpt"/>
</dbReference>
<feature type="repeat" description="ANK" evidence="3">
    <location>
        <begin position="346"/>
        <end position="378"/>
    </location>
</feature>
<accession>A0ABP0MY86</accession>
<evidence type="ECO:0000256" key="2">
    <source>
        <dbReference type="ARBA" id="ARBA00023043"/>
    </source>
</evidence>
<gene>
    <name evidence="4" type="ORF">CCMP2556_LOCUS27904</name>
</gene>
<dbReference type="PROSITE" id="PS50088">
    <property type="entry name" value="ANK_REPEAT"/>
    <property type="match status" value="1"/>
</dbReference>
<evidence type="ECO:0000256" key="3">
    <source>
        <dbReference type="PROSITE-ProRule" id="PRU00023"/>
    </source>
</evidence>
<evidence type="ECO:0000313" key="5">
    <source>
        <dbReference type="Proteomes" id="UP001642484"/>
    </source>
</evidence>
<dbReference type="PANTHER" id="PTHR24198:SF165">
    <property type="entry name" value="ANKYRIN REPEAT-CONTAINING PROTEIN-RELATED"/>
    <property type="match status" value="1"/>
</dbReference>
<protein>
    <submittedName>
        <fullName evidence="4">Uncharacterized protein</fullName>
    </submittedName>
</protein>
<dbReference type="Gene3D" id="1.25.40.20">
    <property type="entry name" value="Ankyrin repeat-containing domain"/>
    <property type="match status" value="2"/>
</dbReference>
<dbReference type="InterPro" id="IPR036770">
    <property type="entry name" value="Ankyrin_rpt-contain_sf"/>
</dbReference>
<dbReference type="PROSITE" id="PS50297">
    <property type="entry name" value="ANK_REP_REGION"/>
    <property type="match status" value="1"/>
</dbReference>
<dbReference type="SUPFAM" id="SSF48403">
    <property type="entry name" value="Ankyrin repeat"/>
    <property type="match status" value="1"/>
</dbReference>
<reference evidence="4 5" key="1">
    <citation type="submission" date="2024-02" db="EMBL/GenBank/DDBJ databases">
        <authorList>
            <person name="Chen Y."/>
            <person name="Shah S."/>
            <person name="Dougan E. K."/>
            <person name="Thang M."/>
            <person name="Chan C."/>
        </authorList>
    </citation>
    <scope>NUCLEOTIDE SEQUENCE [LARGE SCALE GENOMIC DNA]</scope>
</reference>
<dbReference type="EMBL" id="CAXAMN010020558">
    <property type="protein sequence ID" value="CAK9056286.1"/>
    <property type="molecule type" value="Genomic_DNA"/>
</dbReference>
<dbReference type="Proteomes" id="UP001642484">
    <property type="component" value="Unassembled WGS sequence"/>
</dbReference>
<keyword evidence="2 3" id="KW-0040">ANK repeat</keyword>
<evidence type="ECO:0000313" key="4">
    <source>
        <dbReference type="EMBL" id="CAK9056286.1"/>
    </source>
</evidence>
<keyword evidence="5" id="KW-1185">Reference proteome</keyword>
<organism evidence="4 5">
    <name type="scientific">Durusdinium trenchii</name>
    <dbReference type="NCBI Taxonomy" id="1381693"/>
    <lineage>
        <taxon>Eukaryota</taxon>
        <taxon>Sar</taxon>
        <taxon>Alveolata</taxon>
        <taxon>Dinophyceae</taxon>
        <taxon>Suessiales</taxon>
        <taxon>Symbiodiniaceae</taxon>
        <taxon>Durusdinium</taxon>
    </lineage>
</organism>
<dbReference type="Pfam" id="PF13637">
    <property type="entry name" value="Ank_4"/>
    <property type="match status" value="1"/>
</dbReference>
<evidence type="ECO:0000256" key="1">
    <source>
        <dbReference type="ARBA" id="ARBA00022737"/>
    </source>
</evidence>
<sequence length="629" mass="69010">MTMCMPYMRGPTPLSRYARSLGVQEAAVEAQPLLLFPMYTVPLEALMQMSQVVPHEELKEKGILVEFDPSMGHAAFVSHQWVDSQHPDPEFKQMRVLQDALKHAMSSVEISLDVVTATVMPSAKSLPTSKLCSQPLFLWYDYFSCPQLENQAGGESRPCLSKAIDSIPAYITKCSFFFALCPVLENPSGSRLLTPATWAERGWCRVERAVHELGPCESWILIRSSIELELVVIPAVSPVGCLGGRPPAEGQFSVASDRRKLQPLLEEALKRKLLLLLKAQDFVNYRLLLNLQGIHLRGFPFPRHLEPIPGFQAEDHANVPDRSASVLVAQFLYQNGFSSVNETDQAGWSPLHYGALRGDVSLIQGLLMKRADPNRLTKQDQPSVGLPPFSSALTISVCFKHNAAARVLISAKAQIEGGLLKPMEFAAAGDNPEGVQLLHEAGGQLHVRSVMGFTALEIASCRGAASAMLEIVRLAKAEQLDFSGALWCALALKAEGGTASIVGWLLEHRADVNQSRNPWHSSLYGALACTKALQHRFGQQSKATRQFYHMWGATPLVMAMLESQYEGAATLIAAGAKLELCNSRGWSAADFIREQSVPDFLLQALAGNLEECKRVSTVAQSRGYAEKFC</sequence>
<dbReference type="PANTHER" id="PTHR24198">
    <property type="entry name" value="ANKYRIN REPEAT AND PROTEIN KINASE DOMAIN-CONTAINING PROTEIN"/>
    <property type="match status" value="1"/>
</dbReference>
<name>A0ABP0MY86_9DINO</name>
<proteinExistence type="predicted"/>
<comment type="caution">
    <text evidence="4">The sequence shown here is derived from an EMBL/GenBank/DDBJ whole genome shotgun (WGS) entry which is preliminary data.</text>
</comment>